<dbReference type="SUPFAM" id="SSF51261">
    <property type="entry name" value="Duplicated hybrid motif"/>
    <property type="match status" value="1"/>
</dbReference>
<keyword evidence="3" id="KW-0645">Protease</keyword>
<name>A0ABW3KBT4_9BACT</name>
<comment type="cofactor">
    <cofactor evidence="1">
        <name>Zn(2+)</name>
        <dbReference type="ChEBI" id="CHEBI:29105"/>
    </cofactor>
</comment>
<dbReference type="Pfam" id="PF19425">
    <property type="entry name" value="Csd3_N2"/>
    <property type="match status" value="1"/>
</dbReference>
<dbReference type="RefSeq" id="WP_377583554.1">
    <property type="nucleotide sequence ID" value="NZ_JBHTKA010000008.1"/>
</dbReference>
<keyword evidence="5 11" id="KW-0378">Hydrolase</keyword>
<dbReference type="Gene3D" id="2.70.70.10">
    <property type="entry name" value="Glucose Permease (Domain IIA)"/>
    <property type="match status" value="1"/>
</dbReference>
<evidence type="ECO:0000256" key="5">
    <source>
        <dbReference type="ARBA" id="ARBA00022801"/>
    </source>
</evidence>
<comment type="subcellular location">
    <subcellularLocation>
        <location evidence="2">Cell envelope</location>
    </subcellularLocation>
</comment>
<dbReference type="PANTHER" id="PTHR21666:SF288">
    <property type="entry name" value="CELL DIVISION PROTEIN YTFB"/>
    <property type="match status" value="1"/>
</dbReference>
<dbReference type="EC" id="3.4.24.-" evidence="11"/>
<protein>
    <submittedName>
        <fullName evidence="11">M23 family metallopeptidase</fullName>
        <ecNumber evidence="11">3.4.24.-</ecNumber>
    </submittedName>
</protein>
<feature type="domain" description="Csd3-like second N-terminal" evidence="10">
    <location>
        <begin position="154"/>
        <end position="271"/>
    </location>
</feature>
<dbReference type="Proteomes" id="UP001597112">
    <property type="component" value="Unassembled WGS sequence"/>
</dbReference>
<dbReference type="InterPro" id="IPR016047">
    <property type="entry name" value="M23ase_b-sheet_dom"/>
</dbReference>
<dbReference type="CDD" id="cd12797">
    <property type="entry name" value="M23_peptidase"/>
    <property type="match status" value="1"/>
</dbReference>
<dbReference type="InterPro" id="IPR045834">
    <property type="entry name" value="Csd3_N2"/>
</dbReference>
<keyword evidence="8" id="KW-1133">Transmembrane helix</keyword>
<keyword evidence="6" id="KW-0862">Zinc</keyword>
<sequence>MQRRWLSFFGIALMIVAVVFVNRYYLPSLTEQEASSDSVSFDIKIKEPSVLYGMVVDDFLVIEDKVKRNERLGDILEAYNVPAKLINQVSQLSRNVFDARKIAANKKYTLICDQDSLKTAKALVYEPNPIDYIIFRFEDSLTVDVCKRDVITVEKSIAGEIRSNLSETIEELGISHELTNKFVDIFGWQVDFQRLQKGDKFKLIYEESQVEGVTVSINQIKAIYFEHFGSPYYAFPFDQGEGMNYYDAEGKSLRKALLKYPIEFTRISSRYTMSRFHPVQKRWKAHLGTDFAAPTGTPIRSVGDGTVEEAQYKSNNGNYVKIRHNGTYTTQYLHMSRIADGVRAGTRVRQGQTIGYVGSTGLATGPHLCYRFWKNGVQVDALKADLPPSEPIQKSHMAAFETVKGDLTKKLDSIAFPEQRQEPIASI</sequence>
<evidence type="ECO:0000259" key="9">
    <source>
        <dbReference type="Pfam" id="PF01551"/>
    </source>
</evidence>
<dbReference type="PANTHER" id="PTHR21666">
    <property type="entry name" value="PEPTIDASE-RELATED"/>
    <property type="match status" value="1"/>
</dbReference>
<keyword evidence="4" id="KW-0479">Metal-binding</keyword>
<keyword evidence="8" id="KW-0472">Membrane</keyword>
<evidence type="ECO:0000256" key="8">
    <source>
        <dbReference type="SAM" id="Phobius"/>
    </source>
</evidence>
<dbReference type="InterPro" id="IPR011055">
    <property type="entry name" value="Dup_hybrid_motif"/>
</dbReference>
<evidence type="ECO:0000256" key="6">
    <source>
        <dbReference type="ARBA" id="ARBA00022833"/>
    </source>
</evidence>
<keyword evidence="12" id="KW-1185">Reference proteome</keyword>
<reference evidence="12" key="1">
    <citation type="journal article" date="2019" name="Int. J. Syst. Evol. Microbiol.">
        <title>The Global Catalogue of Microorganisms (GCM) 10K type strain sequencing project: providing services to taxonomists for standard genome sequencing and annotation.</title>
        <authorList>
            <consortium name="The Broad Institute Genomics Platform"/>
            <consortium name="The Broad Institute Genome Sequencing Center for Infectious Disease"/>
            <person name="Wu L."/>
            <person name="Ma J."/>
        </authorList>
    </citation>
    <scope>NUCLEOTIDE SEQUENCE [LARGE SCALE GENOMIC DNA]</scope>
    <source>
        <strain evidence="12">CCUG 58938</strain>
    </source>
</reference>
<feature type="domain" description="M23ase beta-sheet core" evidence="9">
    <location>
        <begin position="285"/>
        <end position="380"/>
    </location>
</feature>
<dbReference type="GO" id="GO:0016787">
    <property type="term" value="F:hydrolase activity"/>
    <property type="evidence" value="ECO:0007669"/>
    <property type="project" value="UniProtKB-KW"/>
</dbReference>
<evidence type="ECO:0000256" key="1">
    <source>
        <dbReference type="ARBA" id="ARBA00001947"/>
    </source>
</evidence>
<comment type="caution">
    <text evidence="11">The sequence shown here is derived from an EMBL/GenBank/DDBJ whole genome shotgun (WGS) entry which is preliminary data.</text>
</comment>
<evidence type="ECO:0000256" key="3">
    <source>
        <dbReference type="ARBA" id="ARBA00022670"/>
    </source>
</evidence>
<dbReference type="EMBL" id="JBHTKA010000008">
    <property type="protein sequence ID" value="MFD1002447.1"/>
    <property type="molecule type" value="Genomic_DNA"/>
</dbReference>
<proteinExistence type="predicted"/>
<dbReference type="InterPro" id="IPR050570">
    <property type="entry name" value="Cell_wall_metabolism_enzyme"/>
</dbReference>
<keyword evidence="8" id="KW-0812">Transmembrane</keyword>
<evidence type="ECO:0000259" key="10">
    <source>
        <dbReference type="Pfam" id="PF19425"/>
    </source>
</evidence>
<evidence type="ECO:0000313" key="12">
    <source>
        <dbReference type="Proteomes" id="UP001597112"/>
    </source>
</evidence>
<accession>A0ABW3KBT4</accession>
<evidence type="ECO:0000256" key="2">
    <source>
        <dbReference type="ARBA" id="ARBA00004196"/>
    </source>
</evidence>
<evidence type="ECO:0000313" key="11">
    <source>
        <dbReference type="EMBL" id="MFD1002447.1"/>
    </source>
</evidence>
<dbReference type="Gene3D" id="3.10.450.350">
    <property type="match status" value="1"/>
</dbReference>
<feature type="transmembrane region" description="Helical" evidence="8">
    <location>
        <begin position="5"/>
        <end position="26"/>
    </location>
</feature>
<organism evidence="11 12">
    <name type="scientific">Ohtaekwangia kribbensis</name>
    <dbReference type="NCBI Taxonomy" id="688913"/>
    <lineage>
        <taxon>Bacteria</taxon>
        <taxon>Pseudomonadati</taxon>
        <taxon>Bacteroidota</taxon>
        <taxon>Cytophagia</taxon>
        <taxon>Cytophagales</taxon>
        <taxon>Fulvivirgaceae</taxon>
        <taxon>Ohtaekwangia</taxon>
    </lineage>
</organism>
<dbReference type="Pfam" id="PF01551">
    <property type="entry name" value="Peptidase_M23"/>
    <property type="match status" value="1"/>
</dbReference>
<evidence type="ECO:0000256" key="7">
    <source>
        <dbReference type="ARBA" id="ARBA00023049"/>
    </source>
</evidence>
<evidence type="ECO:0000256" key="4">
    <source>
        <dbReference type="ARBA" id="ARBA00022723"/>
    </source>
</evidence>
<keyword evidence="7" id="KW-0482">Metalloprotease</keyword>
<gene>
    <name evidence="11" type="ORF">ACFQ21_24195</name>
</gene>